<evidence type="ECO:0000313" key="2">
    <source>
        <dbReference type="EMBL" id="TDW20989.1"/>
    </source>
</evidence>
<dbReference type="Gene3D" id="3.10.570.10">
    <property type="entry name" value="sex pheromone staph- cam373 precursor domain"/>
    <property type="match status" value="1"/>
</dbReference>
<proteinExistence type="predicted"/>
<protein>
    <submittedName>
        <fullName evidence="2">Protein involved in sex pheromone biosynthesis</fullName>
    </submittedName>
</protein>
<evidence type="ECO:0000256" key="1">
    <source>
        <dbReference type="SAM" id="SignalP"/>
    </source>
</evidence>
<dbReference type="OrthoDB" id="1769666at2"/>
<feature type="signal peptide" evidence="1">
    <location>
        <begin position="1"/>
        <end position="28"/>
    </location>
</feature>
<dbReference type="Proteomes" id="UP000294743">
    <property type="component" value="Unassembled WGS sequence"/>
</dbReference>
<gene>
    <name evidence="2" type="ORF">EDD63_10924</name>
</gene>
<sequence>MKKTKTGMLVVLLCMVMGLVSCSSDENAGDKAIVTEPIVAGDYKILKTKASNDTRKTHVDFNRGWYDAEAVGNGLTKYSKEHFSPESYYMMEGQIISRDDLKAGITMEDTEGLLDRKSEQNTYGLNPAKGTTMPINTAGTTITVGEKTILIADIFEIDFVQEASDDPKVKGISLAIVLNPNTYDGEGNEITIDDDTLYKIGEEASISLLDYLHKDPAIGNSTPICMMLFKAQSTDDSLPGVFMAKGYGKESISFSRIKEQWVLFPSTDVEKLDPVLSSQFNSVKEGIFMIVPNDIGVIGKGKFDDDRLTKLQITVQTQAKTYTELMAILQTTNELLQNFDSDSYEITVRFVNNTNDFFAMIKREQGSKDTEVIYY</sequence>
<dbReference type="InterPro" id="IPR011426">
    <property type="entry name" value="CamS"/>
</dbReference>
<dbReference type="Pfam" id="PF07537">
    <property type="entry name" value="CamS"/>
    <property type="match status" value="1"/>
</dbReference>
<accession>A0A4R7ZSM7</accession>
<organism evidence="2 3">
    <name type="scientific">Breznakia blatticola</name>
    <dbReference type="NCBI Taxonomy" id="1754012"/>
    <lineage>
        <taxon>Bacteria</taxon>
        <taxon>Bacillati</taxon>
        <taxon>Bacillota</taxon>
        <taxon>Erysipelotrichia</taxon>
        <taxon>Erysipelotrichales</taxon>
        <taxon>Erysipelotrichaceae</taxon>
        <taxon>Breznakia</taxon>
    </lineage>
</organism>
<dbReference type="RefSeq" id="WP_134168745.1">
    <property type="nucleotide sequence ID" value="NZ_SODD01000009.1"/>
</dbReference>
<comment type="caution">
    <text evidence="2">The sequence shown here is derived from an EMBL/GenBank/DDBJ whole genome shotgun (WGS) entry which is preliminary data.</text>
</comment>
<dbReference type="AlphaFoldDB" id="A0A4R7ZSM7"/>
<feature type="chain" id="PRO_5020724623" evidence="1">
    <location>
        <begin position="29"/>
        <end position="375"/>
    </location>
</feature>
<keyword evidence="3" id="KW-1185">Reference proteome</keyword>
<name>A0A4R7ZSM7_9FIRM</name>
<dbReference type="PROSITE" id="PS51257">
    <property type="entry name" value="PROKAR_LIPOPROTEIN"/>
    <property type="match status" value="1"/>
</dbReference>
<evidence type="ECO:0000313" key="3">
    <source>
        <dbReference type="Proteomes" id="UP000294743"/>
    </source>
</evidence>
<reference evidence="2 3" key="1">
    <citation type="submission" date="2019-03" db="EMBL/GenBank/DDBJ databases">
        <title>Genomic Encyclopedia of Type Strains, Phase IV (KMG-IV): sequencing the most valuable type-strain genomes for metagenomic binning, comparative biology and taxonomic classification.</title>
        <authorList>
            <person name="Goeker M."/>
        </authorList>
    </citation>
    <scope>NUCLEOTIDE SEQUENCE [LARGE SCALE GENOMIC DNA]</scope>
    <source>
        <strain evidence="2 3">DSM 28867</strain>
    </source>
</reference>
<keyword evidence="1" id="KW-0732">Signal</keyword>
<dbReference type="EMBL" id="SODD01000009">
    <property type="protein sequence ID" value="TDW20989.1"/>
    <property type="molecule type" value="Genomic_DNA"/>
</dbReference>